<feature type="compositionally biased region" description="Basic residues" evidence="4">
    <location>
        <begin position="105"/>
        <end position="115"/>
    </location>
</feature>
<dbReference type="eggNOG" id="KOG1520">
    <property type="taxonomic scope" value="Eukaryota"/>
</dbReference>
<dbReference type="InterPro" id="IPR018119">
    <property type="entry name" value="Strictosidine_synth_cons-reg"/>
</dbReference>
<organism evidence="7 8">
    <name type="scientific">Bursaphelenchus xylophilus</name>
    <name type="common">Pinewood nematode worm</name>
    <name type="synonym">Aphelenchoides xylophilus</name>
    <dbReference type="NCBI Taxonomy" id="6326"/>
    <lineage>
        <taxon>Eukaryota</taxon>
        <taxon>Metazoa</taxon>
        <taxon>Ecdysozoa</taxon>
        <taxon>Nematoda</taxon>
        <taxon>Chromadorea</taxon>
        <taxon>Rhabditida</taxon>
        <taxon>Tylenchina</taxon>
        <taxon>Tylenchomorpha</taxon>
        <taxon>Aphelenchoidea</taxon>
        <taxon>Aphelenchoididae</taxon>
        <taxon>Bursaphelenchus</taxon>
    </lineage>
</organism>
<accession>A0A1I7SUZ1</accession>
<dbReference type="GO" id="GO:0012505">
    <property type="term" value="C:endomembrane system"/>
    <property type="evidence" value="ECO:0007669"/>
    <property type="project" value="TreeGrafter"/>
</dbReference>
<dbReference type="InterPro" id="IPR011042">
    <property type="entry name" value="6-blade_b-propeller_TolB-like"/>
</dbReference>
<dbReference type="GO" id="GO:0004725">
    <property type="term" value="F:protein tyrosine phosphatase activity"/>
    <property type="evidence" value="ECO:0007669"/>
    <property type="project" value="InterPro"/>
</dbReference>
<reference evidence="8" key="1">
    <citation type="submission" date="2016-11" db="UniProtKB">
        <authorList>
            <consortium name="WormBaseParasite"/>
        </authorList>
    </citation>
    <scope>IDENTIFICATION</scope>
</reference>
<evidence type="ECO:0000259" key="6">
    <source>
        <dbReference type="PROSITE" id="PS50055"/>
    </source>
</evidence>
<evidence type="ECO:0000313" key="7">
    <source>
        <dbReference type="Proteomes" id="UP000095284"/>
    </source>
</evidence>
<dbReference type="SUPFAM" id="SSF52799">
    <property type="entry name" value="(Phosphotyrosine protein) phosphatases II"/>
    <property type="match status" value="1"/>
</dbReference>
<dbReference type="WBParaSite" id="BXY_1686500.1">
    <property type="protein sequence ID" value="BXY_1686500.1"/>
    <property type="gene ID" value="BXY_1686500"/>
</dbReference>
<keyword evidence="5" id="KW-0472">Membrane</keyword>
<keyword evidence="5" id="KW-0812">Transmembrane</keyword>
<keyword evidence="5" id="KW-1133">Transmembrane helix</keyword>
<evidence type="ECO:0000256" key="4">
    <source>
        <dbReference type="SAM" id="MobiDB-lite"/>
    </source>
</evidence>
<comment type="similarity">
    <text evidence="1">Belongs to the strictosidine synthase family.</text>
</comment>
<dbReference type="AlphaFoldDB" id="A0A1I7SUZ1"/>
<dbReference type="PANTHER" id="PTHR10426">
    <property type="entry name" value="STRICTOSIDINE SYNTHASE-RELATED"/>
    <property type="match status" value="1"/>
</dbReference>
<dbReference type="Proteomes" id="UP000095284">
    <property type="component" value="Unplaced"/>
</dbReference>
<dbReference type="InterPro" id="IPR029021">
    <property type="entry name" value="Prot-tyrosine_phosphatase-like"/>
</dbReference>
<dbReference type="InterPro" id="IPR000242">
    <property type="entry name" value="PTP_cat"/>
</dbReference>
<evidence type="ECO:0000313" key="8">
    <source>
        <dbReference type="WBParaSite" id="BXY_1686500.1"/>
    </source>
</evidence>
<feature type="transmembrane region" description="Helical" evidence="5">
    <location>
        <begin position="286"/>
        <end position="303"/>
    </location>
</feature>
<protein>
    <submittedName>
        <fullName evidence="8">Tyrosine-protein phosphatase domain-containing protein</fullName>
    </submittedName>
</protein>
<feature type="region of interest" description="Disordered" evidence="4">
    <location>
        <begin position="1"/>
        <end position="119"/>
    </location>
</feature>
<name>A0A1I7SUZ1_BURXY</name>
<feature type="compositionally biased region" description="Basic and acidic residues" evidence="4">
    <location>
        <begin position="42"/>
        <end position="53"/>
    </location>
</feature>
<dbReference type="Gene3D" id="3.90.190.10">
    <property type="entry name" value="Protein tyrosine phosphatase superfamily"/>
    <property type="match status" value="1"/>
</dbReference>
<dbReference type="SMART" id="SM00194">
    <property type="entry name" value="PTPc"/>
    <property type="match status" value="1"/>
</dbReference>
<evidence type="ECO:0000256" key="3">
    <source>
        <dbReference type="ARBA" id="ARBA00023180"/>
    </source>
</evidence>
<keyword evidence="3" id="KW-0325">Glycoprotein</keyword>
<dbReference type="SUPFAM" id="SSF63829">
    <property type="entry name" value="Calcium-dependent phosphotriesterase"/>
    <property type="match status" value="1"/>
</dbReference>
<sequence>MEKEKDKKGHGVAQVGGFLQRLKKKAQNKFRGGDDGNGGVTAEEKSVKKKDNQKQTQARRKKNTATNTPKESKSDDTASSMVMKKKDRERDKDKEKESGLDASRSVKKKNHKKKAPNANVTVMKVVETETQIKEVPETVTDKFNFIPTMLNKELSGIRKEFNDIKAEDKAKVHMAMACQDPANADKNRYKNILCLDASRVRLSDGGYYHASAVDSRFILAQSPMFNTTAQFWDLVQNEGVEMIVQLHPCDEGRKCARYYPGKVGETNDFGVFKVANCRVSRPQKRILLGIVAFIGLIGLLFFLKWRQTKKFQAQVYHLPTPPEKTGVLAENNLLTQSEKILKGKLDGPESVLVEDGTLYTGTADGRIVKIVDGKVEKYLNLRDDFGTRGKFKTEPHFGRPLGIRRLNDDCLVVADAYNGVFKVDLNKGQVTHIFCSHTDVCGVKCGYVNDLDVLDENVIYLTDSSVNFQRRQFTNVMLENAPSGRIIEIKVWSGDSRVLLDGLFYPFGIQIHPDKQSLLYAEAVKCRIMRYFFTGPKEGQLEAFATNLPGVPNNIRLSADGKSFLCGMHVARFEDKPAPVDRLSPHPTARRLLVTMIPDEILGRLSKIILPKYGLVVQLDLEGNIIRSYHDPKGKVKFITHAADDENYLYLGSMHNNYIARVPKVV</sequence>
<evidence type="ECO:0000256" key="1">
    <source>
        <dbReference type="ARBA" id="ARBA00009191"/>
    </source>
</evidence>
<evidence type="ECO:0000256" key="5">
    <source>
        <dbReference type="SAM" id="Phobius"/>
    </source>
</evidence>
<dbReference type="PROSITE" id="PS50055">
    <property type="entry name" value="TYR_PHOSPHATASE_PTP"/>
    <property type="match status" value="1"/>
</dbReference>
<dbReference type="Pfam" id="PF03088">
    <property type="entry name" value="Str_synth"/>
    <property type="match status" value="1"/>
</dbReference>
<dbReference type="Pfam" id="PF00102">
    <property type="entry name" value="Y_phosphatase"/>
    <property type="match status" value="1"/>
</dbReference>
<evidence type="ECO:0000256" key="2">
    <source>
        <dbReference type="ARBA" id="ARBA00022553"/>
    </source>
</evidence>
<proteinExistence type="inferred from homology"/>
<feature type="compositionally biased region" description="Basic and acidic residues" evidence="4">
    <location>
        <begin position="84"/>
        <end position="99"/>
    </location>
</feature>
<keyword evidence="2" id="KW-0597">Phosphoprotein</keyword>
<dbReference type="Gene3D" id="2.120.10.30">
    <property type="entry name" value="TolB, C-terminal domain"/>
    <property type="match status" value="1"/>
</dbReference>
<feature type="domain" description="Tyrosine-protein phosphatase" evidence="6">
    <location>
        <begin position="157"/>
        <end position="362"/>
    </location>
</feature>
<dbReference type="PANTHER" id="PTHR10426:SF88">
    <property type="entry name" value="ADIPOCYTE PLASMA MEMBRANE-ASSOCIATED PROTEIN HEMOMUCIN-RELATED"/>
    <property type="match status" value="1"/>
</dbReference>
<dbReference type="Pfam" id="PF20067">
    <property type="entry name" value="SSL_N"/>
    <property type="match status" value="1"/>
</dbReference>